<feature type="transmembrane region" description="Helical" evidence="1">
    <location>
        <begin position="25"/>
        <end position="46"/>
    </location>
</feature>
<dbReference type="EMBL" id="BNAD01000004">
    <property type="protein sequence ID" value="GHE17221.1"/>
    <property type="molecule type" value="Genomic_DNA"/>
</dbReference>
<evidence type="ECO:0000313" key="3">
    <source>
        <dbReference type="Proteomes" id="UP000597341"/>
    </source>
</evidence>
<dbReference type="Proteomes" id="UP000597341">
    <property type="component" value="Unassembled WGS sequence"/>
</dbReference>
<organism evidence="2 3">
    <name type="scientific">Nocardioides flavus</name>
    <name type="common">ex Wang et al. 2016</name>
    <dbReference type="NCBI Taxonomy" id="2058780"/>
    <lineage>
        <taxon>Bacteria</taxon>
        <taxon>Bacillati</taxon>
        <taxon>Actinomycetota</taxon>
        <taxon>Actinomycetes</taxon>
        <taxon>Propionibacteriales</taxon>
        <taxon>Nocardioidaceae</taxon>
        <taxon>Nocardioides</taxon>
    </lineage>
</organism>
<protein>
    <submittedName>
        <fullName evidence="2">Uncharacterized protein</fullName>
    </submittedName>
</protein>
<accession>A0ABQ3HKJ2</accession>
<keyword evidence="3" id="KW-1185">Reference proteome</keyword>
<evidence type="ECO:0000256" key="1">
    <source>
        <dbReference type="SAM" id="Phobius"/>
    </source>
</evidence>
<comment type="caution">
    <text evidence="2">The sequence shown here is derived from an EMBL/GenBank/DDBJ whole genome shotgun (WGS) entry which is preliminary data.</text>
</comment>
<dbReference type="RefSeq" id="WP_191279174.1">
    <property type="nucleotide sequence ID" value="NZ_BNAD01000004.1"/>
</dbReference>
<proteinExistence type="predicted"/>
<keyword evidence="1" id="KW-1133">Transmembrane helix</keyword>
<name>A0ABQ3HKJ2_9ACTN</name>
<reference evidence="3" key="1">
    <citation type="journal article" date="2019" name="Int. J. Syst. Evol. Microbiol.">
        <title>The Global Catalogue of Microorganisms (GCM) 10K type strain sequencing project: providing services to taxonomists for standard genome sequencing and annotation.</title>
        <authorList>
            <consortium name="The Broad Institute Genomics Platform"/>
            <consortium name="The Broad Institute Genome Sequencing Center for Infectious Disease"/>
            <person name="Wu L."/>
            <person name="Ma J."/>
        </authorList>
    </citation>
    <scope>NUCLEOTIDE SEQUENCE [LARGE SCALE GENOMIC DNA]</scope>
    <source>
        <strain evidence="3">CGMCC 1.12791</strain>
    </source>
</reference>
<gene>
    <name evidence="2" type="ORF">GCM10011376_18310</name>
</gene>
<sequence>MSTTQPLGRSAAAPPLRVRDQAREAAALIAFSAATACSLALALLLLTHLGSQG</sequence>
<evidence type="ECO:0000313" key="2">
    <source>
        <dbReference type="EMBL" id="GHE17221.1"/>
    </source>
</evidence>
<keyword evidence="1" id="KW-0812">Transmembrane</keyword>
<keyword evidence="1" id="KW-0472">Membrane</keyword>